<evidence type="ECO:0000259" key="1">
    <source>
        <dbReference type="Pfam" id="PF14479"/>
    </source>
</evidence>
<feature type="domain" description="Prion-inhibition and propagation HeLo" evidence="1">
    <location>
        <begin position="8"/>
        <end position="197"/>
    </location>
</feature>
<dbReference type="Gene3D" id="1.20.120.1020">
    <property type="entry name" value="Prion-inhibition and propagation, HeLo domain"/>
    <property type="match status" value="1"/>
</dbReference>
<comment type="caution">
    <text evidence="2">The sequence shown here is derived from an EMBL/GenBank/DDBJ whole genome shotgun (WGS) entry which is preliminary data.</text>
</comment>
<dbReference type="InterPro" id="IPR038305">
    <property type="entry name" value="HeLo_sf"/>
</dbReference>
<gene>
    <name evidence="2" type="ORF">SLS62_010221</name>
</gene>
<dbReference type="PANTHER" id="PTHR37542">
    <property type="entry name" value="HELO DOMAIN-CONTAINING PROTEIN-RELATED"/>
    <property type="match status" value="1"/>
</dbReference>
<dbReference type="EMBL" id="JAKJXP020000121">
    <property type="protein sequence ID" value="KAK7744366.1"/>
    <property type="molecule type" value="Genomic_DNA"/>
</dbReference>
<evidence type="ECO:0000313" key="2">
    <source>
        <dbReference type="EMBL" id="KAK7744366.1"/>
    </source>
</evidence>
<dbReference type="InterPro" id="IPR029498">
    <property type="entry name" value="HeLo_dom"/>
</dbReference>
<protein>
    <recommendedName>
        <fullName evidence="1">Prion-inhibition and propagation HeLo domain-containing protein</fullName>
    </recommendedName>
</protein>
<dbReference type="PANTHER" id="PTHR37542:SF3">
    <property type="entry name" value="PRION-INHIBITION AND PROPAGATION HELO DOMAIN-CONTAINING PROTEIN"/>
    <property type="match status" value="1"/>
</dbReference>
<dbReference type="AlphaFoldDB" id="A0AAN9YHN7"/>
<organism evidence="2 3">
    <name type="scientific">Diatrype stigma</name>
    <dbReference type="NCBI Taxonomy" id="117547"/>
    <lineage>
        <taxon>Eukaryota</taxon>
        <taxon>Fungi</taxon>
        <taxon>Dikarya</taxon>
        <taxon>Ascomycota</taxon>
        <taxon>Pezizomycotina</taxon>
        <taxon>Sordariomycetes</taxon>
        <taxon>Xylariomycetidae</taxon>
        <taxon>Xylariales</taxon>
        <taxon>Diatrypaceae</taxon>
        <taxon>Diatrype</taxon>
    </lineage>
</organism>
<proteinExistence type="predicted"/>
<evidence type="ECO:0000313" key="3">
    <source>
        <dbReference type="Proteomes" id="UP001320420"/>
    </source>
</evidence>
<reference evidence="2 3" key="1">
    <citation type="submission" date="2024-02" db="EMBL/GenBank/DDBJ databases">
        <title>De novo assembly and annotation of 12 fungi associated with fruit tree decline syndrome in Ontario, Canada.</title>
        <authorList>
            <person name="Sulman M."/>
            <person name="Ellouze W."/>
            <person name="Ilyukhin E."/>
        </authorList>
    </citation>
    <scope>NUCLEOTIDE SEQUENCE [LARGE SCALE GENOMIC DNA]</scope>
    <source>
        <strain evidence="2 3">M11/M66-122</strain>
    </source>
</reference>
<keyword evidence="3" id="KW-1185">Reference proteome</keyword>
<dbReference type="Proteomes" id="UP001320420">
    <property type="component" value="Unassembled WGS sequence"/>
</dbReference>
<dbReference type="Pfam" id="PF14479">
    <property type="entry name" value="HeLo"/>
    <property type="match status" value="1"/>
</dbReference>
<sequence length="264" mass="29932">MATEVNTAIGLFQFSVQTLGRIQLARELRDDFETHQLKLDIIQLRLSRWGEVINFESIDVTDGNAPEVQPFDEEHDEGPPSVVRVLSELQHRLYRAQREARKFEKDAGLKVPQGLNPEACMPMDLKKLRNRIKLSLSKRKAEASGAFESIKWVFYKKEHFDKFIASISELINDLEKFIAEDTRGRLRKLSDEECKGIGKSYLEELKDIIEGCDPWLESSVDQRLGADGSGTVINQSHNTGHTVGVHKGENKGNTYGGQATYTFH</sequence>
<accession>A0AAN9YHN7</accession>
<name>A0AAN9YHN7_9PEZI</name>